<proteinExistence type="predicted"/>
<name>A0ABC9X263_GRUJA</name>
<feature type="region of interest" description="Disordered" evidence="1">
    <location>
        <begin position="36"/>
        <end position="94"/>
    </location>
</feature>
<gene>
    <name evidence="2" type="ORF">GRJ2_001562500</name>
</gene>
<dbReference type="Proteomes" id="UP001623348">
    <property type="component" value="Unassembled WGS sequence"/>
</dbReference>
<comment type="caution">
    <text evidence="2">The sequence shown here is derived from an EMBL/GenBank/DDBJ whole genome shotgun (WGS) entry which is preliminary data.</text>
</comment>
<dbReference type="AlphaFoldDB" id="A0ABC9X263"/>
<accession>A0ABC9X263</accession>
<keyword evidence="3" id="KW-1185">Reference proteome</keyword>
<feature type="compositionally biased region" description="Basic and acidic residues" evidence="1">
    <location>
        <begin position="36"/>
        <end position="83"/>
    </location>
</feature>
<evidence type="ECO:0000313" key="2">
    <source>
        <dbReference type="EMBL" id="GAB0190972.1"/>
    </source>
</evidence>
<protein>
    <submittedName>
        <fullName evidence="2">Uncharacterized protein</fullName>
    </submittedName>
</protein>
<evidence type="ECO:0000313" key="3">
    <source>
        <dbReference type="Proteomes" id="UP001623348"/>
    </source>
</evidence>
<sequence length="138" mass="17163">MFRHPLKYMKNGRAEKRGGKEVISGLPVICSYSNLTRREEKRREEKRREEKRREEKRREEKRREEKRREEKRREEKRREEKRRAISPVPRPRLTKQSYCNRKVGVFIWWNIVPKATLHVGYLYEHIQIRTQDFCIKDP</sequence>
<evidence type="ECO:0000256" key="1">
    <source>
        <dbReference type="SAM" id="MobiDB-lite"/>
    </source>
</evidence>
<reference evidence="2 3" key="1">
    <citation type="submission" date="2024-06" db="EMBL/GenBank/DDBJ databases">
        <title>The draft genome of Grus japonensis, version 3.</title>
        <authorList>
            <person name="Nabeshima K."/>
            <person name="Suzuki S."/>
            <person name="Onuma M."/>
        </authorList>
    </citation>
    <scope>NUCLEOTIDE SEQUENCE [LARGE SCALE GENOMIC DNA]</scope>
    <source>
        <strain evidence="2 3">451A</strain>
    </source>
</reference>
<dbReference type="EMBL" id="BAAFJT010000005">
    <property type="protein sequence ID" value="GAB0190972.1"/>
    <property type="molecule type" value="Genomic_DNA"/>
</dbReference>
<organism evidence="2 3">
    <name type="scientific">Grus japonensis</name>
    <name type="common">Japanese crane</name>
    <name type="synonym">Red-crowned crane</name>
    <dbReference type="NCBI Taxonomy" id="30415"/>
    <lineage>
        <taxon>Eukaryota</taxon>
        <taxon>Metazoa</taxon>
        <taxon>Chordata</taxon>
        <taxon>Craniata</taxon>
        <taxon>Vertebrata</taxon>
        <taxon>Euteleostomi</taxon>
        <taxon>Archelosauria</taxon>
        <taxon>Archosauria</taxon>
        <taxon>Dinosauria</taxon>
        <taxon>Saurischia</taxon>
        <taxon>Theropoda</taxon>
        <taxon>Coelurosauria</taxon>
        <taxon>Aves</taxon>
        <taxon>Neognathae</taxon>
        <taxon>Neoaves</taxon>
        <taxon>Gruiformes</taxon>
        <taxon>Gruidae</taxon>
        <taxon>Grus</taxon>
    </lineage>
</organism>